<protein>
    <recommendedName>
        <fullName evidence="4">DUF4190 domain-containing protein</fullName>
    </recommendedName>
</protein>
<dbReference type="PANTHER" id="PTHR40040:SF1">
    <property type="entry name" value="MEMBRANE PROTEIN"/>
    <property type="match status" value="1"/>
</dbReference>
<organism evidence="2 3">
    <name type="scientific">Streptomyces lydicamycinicus</name>
    <dbReference type="NCBI Taxonomy" id="1546107"/>
    <lineage>
        <taxon>Bacteria</taxon>
        <taxon>Bacillati</taxon>
        <taxon>Actinomycetota</taxon>
        <taxon>Actinomycetes</taxon>
        <taxon>Kitasatosporales</taxon>
        <taxon>Streptomycetaceae</taxon>
        <taxon>Streptomyces</taxon>
    </lineage>
</organism>
<evidence type="ECO:0000313" key="2">
    <source>
        <dbReference type="EMBL" id="GAO08052.1"/>
    </source>
</evidence>
<comment type="caution">
    <text evidence="2">The sequence shown here is derived from an EMBL/GenBank/DDBJ whole genome shotgun (WGS) entry which is preliminary data.</text>
</comment>
<accession>A0A0P4R4R4</accession>
<gene>
    <name evidence="2" type="ORF">TPA0598_03_05130</name>
</gene>
<evidence type="ECO:0000256" key="1">
    <source>
        <dbReference type="SAM" id="Phobius"/>
    </source>
</evidence>
<reference evidence="2 3" key="2">
    <citation type="journal article" date="2015" name="Stand. Genomic Sci.">
        <title>Draft genome sequence of marine-derived Streptomyces sp. TP-A0598, a producer of anti-MRSA antibiotic lydicamycins.</title>
        <authorList>
            <person name="Komaki H."/>
            <person name="Ichikawa N."/>
            <person name="Hosoyama A."/>
            <person name="Fujita N."/>
            <person name="Igarashi Y."/>
        </authorList>
    </citation>
    <scope>NUCLEOTIDE SEQUENCE [LARGE SCALE GENOMIC DNA]</scope>
    <source>
        <strain evidence="2 3">NBRC 110027</strain>
    </source>
</reference>
<keyword evidence="1" id="KW-1133">Transmembrane helix</keyword>
<evidence type="ECO:0000313" key="3">
    <source>
        <dbReference type="Proteomes" id="UP000048965"/>
    </source>
</evidence>
<evidence type="ECO:0008006" key="4">
    <source>
        <dbReference type="Google" id="ProtNLM"/>
    </source>
</evidence>
<name>A0A0P4R4R4_9ACTN</name>
<dbReference type="AlphaFoldDB" id="A0A0P4R4R4"/>
<feature type="transmembrane region" description="Helical" evidence="1">
    <location>
        <begin position="60"/>
        <end position="79"/>
    </location>
</feature>
<dbReference type="InterPro" id="IPR055338">
    <property type="entry name" value="YqfX-like"/>
</dbReference>
<dbReference type="RefSeq" id="WP_042153079.1">
    <property type="nucleotide sequence ID" value="NZ_BBNO01000003.1"/>
</dbReference>
<reference evidence="3" key="1">
    <citation type="submission" date="2014-09" db="EMBL/GenBank/DDBJ databases">
        <title>Whole genome shotgun sequence of Streptomyces sp. NBRC 110027.</title>
        <authorList>
            <person name="Komaki H."/>
            <person name="Ichikawa N."/>
            <person name="Katano-Makiyama Y."/>
            <person name="Hosoyama A."/>
            <person name="Hashimoto M."/>
            <person name="Uohara A."/>
            <person name="Kitahashi Y."/>
            <person name="Ohji S."/>
            <person name="Kimura A."/>
            <person name="Yamazoe A."/>
            <person name="Igarashi Y."/>
            <person name="Fujita N."/>
        </authorList>
    </citation>
    <scope>NUCLEOTIDE SEQUENCE [LARGE SCALE GENOMIC DNA]</scope>
    <source>
        <strain evidence="3">NBRC 110027</strain>
    </source>
</reference>
<dbReference type="PANTHER" id="PTHR40040">
    <property type="entry name" value="SMALL HYDROPHOBIC PROTEIN-RELATED"/>
    <property type="match status" value="1"/>
</dbReference>
<keyword evidence="1" id="KW-0472">Membrane</keyword>
<dbReference type="OrthoDB" id="4288664at2"/>
<sequence length="88" mass="9474">MTSARIPLRTGPHPQADRMAVAAFVCGLLGVLVFNVFFGPCALFFGAAALHRGTIRRLRAYLGLLFGTVDLVLLVVLSAHNGTISWHL</sequence>
<keyword evidence="1" id="KW-0812">Transmembrane</keyword>
<feature type="transmembrane region" description="Helical" evidence="1">
    <location>
        <begin position="20"/>
        <end position="48"/>
    </location>
</feature>
<proteinExistence type="predicted"/>
<keyword evidence="3" id="KW-1185">Reference proteome</keyword>
<dbReference type="EMBL" id="BBNO01000003">
    <property type="protein sequence ID" value="GAO08052.1"/>
    <property type="molecule type" value="Genomic_DNA"/>
</dbReference>
<dbReference type="Proteomes" id="UP000048965">
    <property type="component" value="Unassembled WGS sequence"/>
</dbReference>